<proteinExistence type="predicted"/>
<dbReference type="EMBL" id="BARW01006274">
    <property type="protein sequence ID" value="GAI87543.1"/>
    <property type="molecule type" value="Genomic_DNA"/>
</dbReference>
<accession>X1S3T7</accession>
<gene>
    <name evidence="1" type="ORF">S12H4_13171</name>
</gene>
<comment type="caution">
    <text evidence="1">The sequence shown here is derived from an EMBL/GenBank/DDBJ whole genome shotgun (WGS) entry which is preliminary data.</text>
</comment>
<dbReference type="AlphaFoldDB" id="X1S3T7"/>
<organism evidence="1">
    <name type="scientific">marine sediment metagenome</name>
    <dbReference type="NCBI Taxonomy" id="412755"/>
    <lineage>
        <taxon>unclassified sequences</taxon>
        <taxon>metagenomes</taxon>
        <taxon>ecological metagenomes</taxon>
    </lineage>
</organism>
<evidence type="ECO:0000313" key="1">
    <source>
        <dbReference type="EMBL" id="GAI87543.1"/>
    </source>
</evidence>
<sequence length="39" mass="4534">ILKTIGNNKKNKEKVKDILKVVSRRGIMLNLEEDKLKII</sequence>
<protein>
    <submittedName>
        <fullName evidence="1">Uncharacterized protein</fullName>
    </submittedName>
</protein>
<reference evidence="1" key="1">
    <citation type="journal article" date="2014" name="Front. Microbiol.">
        <title>High frequency of phylogenetically diverse reductive dehalogenase-homologous genes in deep subseafloor sedimentary metagenomes.</title>
        <authorList>
            <person name="Kawai M."/>
            <person name="Futagami T."/>
            <person name="Toyoda A."/>
            <person name="Takaki Y."/>
            <person name="Nishi S."/>
            <person name="Hori S."/>
            <person name="Arai W."/>
            <person name="Tsubouchi T."/>
            <person name="Morono Y."/>
            <person name="Uchiyama I."/>
            <person name="Ito T."/>
            <person name="Fujiyama A."/>
            <person name="Inagaki F."/>
            <person name="Takami H."/>
        </authorList>
    </citation>
    <scope>NUCLEOTIDE SEQUENCE</scope>
    <source>
        <strain evidence="1">Expedition CK06-06</strain>
    </source>
</reference>
<name>X1S3T7_9ZZZZ</name>
<feature type="non-terminal residue" evidence="1">
    <location>
        <position position="1"/>
    </location>
</feature>